<protein>
    <recommendedName>
        <fullName evidence="3">methylated-DNA--[protein]-cysteine S-methyltransferase</fullName>
        <ecNumber evidence="3">2.1.1.63</ecNumber>
    </recommendedName>
</protein>
<dbReference type="Pfam" id="PF01035">
    <property type="entry name" value="DNA_binding_1"/>
    <property type="match status" value="1"/>
</dbReference>
<dbReference type="Gene3D" id="3.30.160.70">
    <property type="entry name" value="Methylated DNA-protein cysteine methyltransferase domain"/>
    <property type="match status" value="1"/>
</dbReference>
<dbReference type="PROSITE" id="PS00374">
    <property type="entry name" value="MGMT"/>
    <property type="match status" value="1"/>
</dbReference>
<dbReference type="InterPro" id="IPR001497">
    <property type="entry name" value="MethylDNA_cys_MeTrfase_AS"/>
</dbReference>
<dbReference type="AlphaFoldDB" id="A0A2P7SK62"/>
<dbReference type="EMBL" id="PXYL01000002">
    <property type="protein sequence ID" value="PSJ62735.1"/>
    <property type="molecule type" value="Genomic_DNA"/>
</dbReference>
<dbReference type="OrthoDB" id="9802228at2"/>
<evidence type="ECO:0000256" key="3">
    <source>
        <dbReference type="ARBA" id="ARBA00011918"/>
    </source>
</evidence>
<evidence type="ECO:0000256" key="1">
    <source>
        <dbReference type="ARBA" id="ARBA00001286"/>
    </source>
</evidence>
<reference evidence="10 11" key="1">
    <citation type="submission" date="2018-03" db="EMBL/GenBank/DDBJ databases">
        <title>The draft genome of Mesorhizobium soli JCM 19897.</title>
        <authorList>
            <person name="Li L."/>
            <person name="Liu L."/>
            <person name="Liang L."/>
            <person name="Wang T."/>
            <person name="Zhang X."/>
        </authorList>
    </citation>
    <scope>NUCLEOTIDE SEQUENCE [LARGE SCALE GENOMIC DNA]</scope>
    <source>
        <strain evidence="10 11">JCM 19897</strain>
    </source>
</reference>
<dbReference type="GO" id="GO:0003908">
    <property type="term" value="F:methylated-DNA-[protein]-cysteine S-methyltransferase activity"/>
    <property type="evidence" value="ECO:0007669"/>
    <property type="project" value="UniProtKB-EC"/>
</dbReference>
<dbReference type="Proteomes" id="UP000240653">
    <property type="component" value="Unassembled WGS sequence"/>
</dbReference>
<comment type="similarity">
    <text evidence="2">Belongs to the MGMT family.</text>
</comment>
<dbReference type="InterPro" id="IPR036388">
    <property type="entry name" value="WH-like_DNA-bd_sf"/>
</dbReference>
<dbReference type="SUPFAM" id="SSF46767">
    <property type="entry name" value="Methylated DNA-protein cysteine methyltransferase, C-terminal domain"/>
    <property type="match status" value="1"/>
</dbReference>
<dbReference type="InterPro" id="IPR036217">
    <property type="entry name" value="MethylDNA_cys_MeTrfase_DNAb"/>
</dbReference>
<keyword evidence="7" id="KW-0234">DNA repair</keyword>
<evidence type="ECO:0000256" key="7">
    <source>
        <dbReference type="ARBA" id="ARBA00023204"/>
    </source>
</evidence>
<dbReference type="InterPro" id="IPR014048">
    <property type="entry name" value="MethylDNA_cys_MeTrfase_DNA-bd"/>
</dbReference>
<evidence type="ECO:0000256" key="6">
    <source>
        <dbReference type="ARBA" id="ARBA00022763"/>
    </source>
</evidence>
<evidence type="ECO:0000256" key="4">
    <source>
        <dbReference type="ARBA" id="ARBA00022603"/>
    </source>
</evidence>
<keyword evidence="11" id="KW-1185">Reference proteome</keyword>
<dbReference type="SUPFAM" id="SSF53155">
    <property type="entry name" value="Methylated DNA-protein cysteine methyltransferase domain"/>
    <property type="match status" value="1"/>
</dbReference>
<gene>
    <name evidence="10" type="ORF">C7I85_03800</name>
</gene>
<evidence type="ECO:0000313" key="11">
    <source>
        <dbReference type="Proteomes" id="UP000240653"/>
    </source>
</evidence>
<dbReference type="PANTHER" id="PTHR10815:SF14">
    <property type="entry name" value="BIFUNCTIONAL TRANSCRIPTIONAL ACTIVATOR_DNA REPAIR ENZYME ADA"/>
    <property type="match status" value="1"/>
</dbReference>
<dbReference type="RefSeq" id="WP_106722634.1">
    <property type="nucleotide sequence ID" value="NZ_PXYL01000002.1"/>
</dbReference>
<keyword evidence="5 10" id="KW-0808">Transferase</keyword>
<evidence type="ECO:0000256" key="8">
    <source>
        <dbReference type="ARBA" id="ARBA00049348"/>
    </source>
</evidence>
<feature type="domain" description="Methylated-DNA-[protein]-cysteine S-methyltransferase DNA binding" evidence="9">
    <location>
        <begin position="109"/>
        <end position="188"/>
    </location>
</feature>
<dbReference type="FunFam" id="1.10.10.10:FF:000214">
    <property type="entry name" value="Methylated-DNA--protein-cysteine methyltransferase"/>
    <property type="match status" value="1"/>
</dbReference>
<evidence type="ECO:0000313" key="10">
    <source>
        <dbReference type="EMBL" id="PSJ62735.1"/>
    </source>
</evidence>
<dbReference type="CDD" id="cd06445">
    <property type="entry name" value="ATase"/>
    <property type="match status" value="1"/>
</dbReference>
<proteinExistence type="inferred from homology"/>
<dbReference type="Gene3D" id="1.10.10.10">
    <property type="entry name" value="Winged helix-like DNA-binding domain superfamily/Winged helix DNA-binding domain"/>
    <property type="match status" value="1"/>
</dbReference>
<keyword evidence="6" id="KW-0227">DNA damage</keyword>
<evidence type="ECO:0000256" key="2">
    <source>
        <dbReference type="ARBA" id="ARBA00008711"/>
    </source>
</evidence>
<dbReference type="NCBIfam" id="TIGR00589">
    <property type="entry name" value="ogt"/>
    <property type="match status" value="1"/>
</dbReference>
<comment type="catalytic activity">
    <reaction evidence="8">
        <text>a 6-O-methyl-2'-deoxyguanosine in DNA + L-cysteinyl-[protein] = S-methyl-L-cysteinyl-[protein] + a 2'-deoxyguanosine in DNA</text>
        <dbReference type="Rhea" id="RHEA:24000"/>
        <dbReference type="Rhea" id="RHEA-COMP:10131"/>
        <dbReference type="Rhea" id="RHEA-COMP:10132"/>
        <dbReference type="Rhea" id="RHEA-COMP:11367"/>
        <dbReference type="Rhea" id="RHEA-COMP:11368"/>
        <dbReference type="ChEBI" id="CHEBI:29950"/>
        <dbReference type="ChEBI" id="CHEBI:82612"/>
        <dbReference type="ChEBI" id="CHEBI:85445"/>
        <dbReference type="ChEBI" id="CHEBI:85448"/>
        <dbReference type="EC" id="2.1.1.63"/>
    </reaction>
</comment>
<comment type="catalytic activity">
    <reaction evidence="1">
        <text>a 4-O-methyl-thymidine in DNA + L-cysteinyl-[protein] = a thymidine in DNA + S-methyl-L-cysteinyl-[protein]</text>
        <dbReference type="Rhea" id="RHEA:53428"/>
        <dbReference type="Rhea" id="RHEA-COMP:10131"/>
        <dbReference type="Rhea" id="RHEA-COMP:10132"/>
        <dbReference type="Rhea" id="RHEA-COMP:13555"/>
        <dbReference type="Rhea" id="RHEA-COMP:13556"/>
        <dbReference type="ChEBI" id="CHEBI:29950"/>
        <dbReference type="ChEBI" id="CHEBI:82612"/>
        <dbReference type="ChEBI" id="CHEBI:137386"/>
        <dbReference type="ChEBI" id="CHEBI:137387"/>
        <dbReference type="EC" id="2.1.1.63"/>
    </reaction>
</comment>
<accession>A0A2P7SK62</accession>
<dbReference type="PANTHER" id="PTHR10815">
    <property type="entry name" value="METHYLATED-DNA--PROTEIN-CYSTEINE METHYLTRANSFERASE"/>
    <property type="match status" value="1"/>
</dbReference>
<evidence type="ECO:0000256" key="5">
    <source>
        <dbReference type="ARBA" id="ARBA00022679"/>
    </source>
</evidence>
<dbReference type="GO" id="GO:0006281">
    <property type="term" value="P:DNA repair"/>
    <property type="evidence" value="ECO:0007669"/>
    <property type="project" value="UniProtKB-KW"/>
</dbReference>
<sequence>MNLHHIRARRASGEAAAARAPTARDEVVYATGESALGKVLVARSPVGICAILMGDTEDELTADLAARFPNRVLVSSRSRTSDDLGKVLRFINKPSTGLDLQFDMRHGTAFQRKVWEVLRTIPCGATITYAALARRIGQPEAVRAVANACAANAIALGIPCHRVLRSDGTLSGYRWGVEWKRALIKKEAPS</sequence>
<organism evidence="10 11">
    <name type="scientific">Pseudaminobacter soli</name>
    <name type="common">ex Li et al. 2025</name>
    <dbReference type="NCBI Taxonomy" id="1295366"/>
    <lineage>
        <taxon>Bacteria</taxon>
        <taxon>Pseudomonadati</taxon>
        <taxon>Pseudomonadota</taxon>
        <taxon>Alphaproteobacteria</taxon>
        <taxon>Hyphomicrobiales</taxon>
        <taxon>Phyllobacteriaceae</taxon>
        <taxon>Pseudaminobacter</taxon>
    </lineage>
</organism>
<name>A0A2P7SK62_9HYPH</name>
<evidence type="ECO:0000259" key="9">
    <source>
        <dbReference type="Pfam" id="PF01035"/>
    </source>
</evidence>
<dbReference type="EC" id="2.1.1.63" evidence="3"/>
<keyword evidence="4 10" id="KW-0489">Methyltransferase</keyword>
<dbReference type="GO" id="GO:0032259">
    <property type="term" value="P:methylation"/>
    <property type="evidence" value="ECO:0007669"/>
    <property type="project" value="UniProtKB-KW"/>
</dbReference>
<comment type="caution">
    <text evidence="10">The sequence shown here is derived from an EMBL/GenBank/DDBJ whole genome shotgun (WGS) entry which is preliminary data.</text>
</comment>
<dbReference type="InterPro" id="IPR036631">
    <property type="entry name" value="MGMT_N_sf"/>
</dbReference>